<evidence type="ECO:0000256" key="1">
    <source>
        <dbReference type="SAM" id="Phobius"/>
    </source>
</evidence>
<dbReference type="GO" id="GO:0016989">
    <property type="term" value="F:sigma factor antagonist activity"/>
    <property type="evidence" value="ECO:0007669"/>
    <property type="project" value="TreeGrafter"/>
</dbReference>
<dbReference type="AlphaFoldDB" id="A0A9X3F366"/>
<protein>
    <submittedName>
        <fullName evidence="4">FecR family protein</fullName>
    </submittedName>
</protein>
<keyword evidence="1" id="KW-0472">Membrane</keyword>
<evidence type="ECO:0000313" key="5">
    <source>
        <dbReference type="Proteomes" id="UP001145087"/>
    </source>
</evidence>
<dbReference type="EMBL" id="JAPOHD010000009">
    <property type="protein sequence ID" value="MCY1719665.1"/>
    <property type="molecule type" value="Genomic_DNA"/>
</dbReference>
<dbReference type="Gene3D" id="2.60.120.1440">
    <property type="match status" value="1"/>
</dbReference>
<gene>
    <name evidence="4" type="ORF">OU798_04890</name>
</gene>
<dbReference type="Gene3D" id="3.55.50.30">
    <property type="match status" value="1"/>
</dbReference>
<keyword evidence="5" id="KW-1185">Reference proteome</keyword>
<dbReference type="Proteomes" id="UP001145087">
    <property type="component" value="Unassembled WGS sequence"/>
</dbReference>
<dbReference type="PIRSF" id="PIRSF018266">
    <property type="entry name" value="FecR"/>
    <property type="match status" value="1"/>
</dbReference>
<sequence length="326" mass="37560">MKNLFKKYYRSVLVPGDFPEIAAFLNNKKNEAEVFNLMKRYWEKEINETNVSSKTNPALLERIKNTILLDKHKRAQRKIKIYRWGLRVAAVIVLALLLCNIFQLKRATQNNLVETLQTISTPYGAKTNITLPDGSLVWLNSGSTLTYPTKFISNRIITLEGEAFFDVEKNNSPFIVSTNFGDVIVKGTSFNVKTLASDNTFETTLEEGVVVFDVKNSQNEVVLKPGEQVVKTSKGFTIKNVDIKYFTSWKDGKLMFNKEPFPDFIKKLERWYNVKIVYNDPKLDELWYTGTIEMESISEVMEMISKAAPVSYHFNNKTRIFTIRTK</sequence>
<dbReference type="PANTHER" id="PTHR30273:SF2">
    <property type="entry name" value="PROTEIN FECR"/>
    <property type="match status" value="1"/>
</dbReference>
<feature type="domain" description="FecR protein" evidence="2">
    <location>
        <begin position="118"/>
        <end position="210"/>
    </location>
</feature>
<accession>A0A9X3F366</accession>
<keyword evidence="1" id="KW-0812">Transmembrane</keyword>
<feature type="transmembrane region" description="Helical" evidence="1">
    <location>
        <begin position="84"/>
        <end position="104"/>
    </location>
</feature>
<dbReference type="InterPro" id="IPR006860">
    <property type="entry name" value="FecR"/>
</dbReference>
<dbReference type="Pfam" id="PF04773">
    <property type="entry name" value="FecR"/>
    <property type="match status" value="1"/>
</dbReference>
<dbReference type="PANTHER" id="PTHR30273">
    <property type="entry name" value="PERIPLASMIC SIGNAL SENSOR AND SIGMA FACTOR ACTIVATOR FECR-RELATED"/>
    <property type="match status" value="1"/>
</dbReference>
<dbReference type="RefSeq" id="WP_343332002.1">
    <property type="nucleotide sequence ID" value="NZ_JAPOHD010000009.1"/>
</dbReference>
<dbReference type="InterPro" id="IPR032508">
    <property type="entry name" value="FecR_C"/>
</dbReference>
<evidence type="ECO:0000313" key="4">
    <source>
        <dbReference type="EMBL" id="MCY1719665.1"/>
    </source>
</evidence>
<reference evidence="4" key="1">
    <citation type="submission" date="2022-11" db="EMBL/GenBank/DDBJ databases">
        <title>Marilongibacter aestuarii gen. nov., sp. nov., isolated from tidal flat sediment.</title>
        <authorList>
            <person name="Jiayan W."/>
        </authorList>
    </citation>
    <scope>NUCLEOTIDE SEQUENCE</scope>
    <source>
        <strain evidence="4">Z1-6</strain>
    </source>
</reference>
<dbReference type="InterPro" id="IPR012373">
    <property type="entry name" value="Ferrdict_sens_TM"/>
</dbReference>
<name>A0A9X3F366_9BACT</name>
<evidence type="ECO:0000259" key="3">
    <source>
        <dbReference type="Pfam" id="PF16344"/>
    </source>
</evidence>
<dbReference type="Pfam" id="PF16344">
    <property type="entry name" value="FecR_C"/>
    <property type="match status" value="1"/>
</dbReference>
<keyword evidence="1" id="KW-1133">Transmembrane helix</keyword>
<comment type="caution">
    <text evidence="4">The sequence shown here is derived from an EMBL/GenBank/DDBJ whole genome shotgun (WGS) entry which is preliminary data.</text>
</comment>
<proteinExistence type="predicted"/>
<feature type="domain" description="Protein FecR C-terminal" evidence="3">
    <location>
        <begin position="253"/>
        <end position="318"/>
    </location>
</feature>
<evidence type="ECO:0000259" key="2">
    <source>
        <dbReference type="Pfam" id="PF04773"/>
    </source>
</evidence>
<organism evidence="4 5">
    <name type="scientific">Draconibacterium aestuarii</name>
    <dbReference type="NCBI Taxonomy" id="2998507"/>
    <lineage>
        <taxon>Bacteria</taxon>
        <taxon>Pseudomonadati</taxon>
        <taxon>Bacteroidota</taxon>
        <taxon>Bacteroidia</taxon>
        <taxon>Marinilabiliales</taxon>
        <taxon>Prolixibacteraceae</taxon>
        <taxon>Draconibacterium</taxon>
    </lineage>
</organism>